<sequence>MSDNKQDVTALMLDMGKRAKIAAKALANTDTKTKIKALLEAADQIAANETKILEANKIDLERAKQTGLSAAFTDRLTLDSTRLADIVSSIRAIAKLDDPVGQVINKWDVPSGLNISRVRTPIGVIGIIYESRPNVTADAAALCLMSGNGAILRGGTDSFNS</sequence>
<dbReference type="Gene3D" id="3.40.605.10">
    <property type="entry name" value="Aldehyde Dehydrogenase, Chain A, domain 1"/>
    <property type="match status" value="1"/>
</dbReference>
<dbReference type="GO" id="GO:0004350">
    <property type="term" value="F:glutamate-5-semialdehyde dehydrogenase activity"/>
    <property type="evidence" value="ECO:0007669"/>
    <property type="project" value="UniProtKB-EC"/>
</dbReference>
<dbReference type="EC" id="1.2.1.41" evidence="1"/>
<name>A0A3B0UUW1_9ZZZZ</name>
<dbReference type="PANTHER" id="PTHR11063">
    <property type="entry name" value="GLUTAMATE SEMIALDEHYDE DEHYDROGENASE"/>
    <property type="match status" value="1"/>
</dbReference>
<dbReference type="SUPFAM" id="SSF53720">
    <property type="entry name" value="ALDH-like"/>
    <property type="match status" value="1"/>
</dbReference>
<keyword evidence="1" id="KW-0560">Oxidoreductase</keyword>
<accession>A0A3B0UUW1</accession>
<gene>
    <name evidence="1" type="ORF">MNBD_ALPHA11-1906</name>
</gene>
<evidence type="ECO:0000313" key="1">
    <source>
        <dbReference type="EMBL" id="VAW23516.1"/>
    </source>
</evidence>
<proteinExistence type="predicted"/>
<protein>
    <submittedName>
        <fullName evidence="1">Gamma-glutamyl phosphate reductase</fullName>
        <ecNumber evidence="1">1.2.1.41</ecNumber>
    </submittedName>
</protein>
<reference evidence="1" key="1">
    <citation type="submission" date="2018-06" db="EMBL/GenBank/DDBJ databases">
        <authorList>
            <person name="Zhirakovskaya E."/>
        </authorList>
    </citation>
    <scope>NUCLEOTIDE SEQUENCE</scope>
</reference>
<feature type="non-terminal residue" evidence="1">
    <location>
        <position position="161"/>
    </location>
</feature>
<dbReference type="AlphaFoldDB" id="A0A3B0UUW1"/>
<dbReference type="InterPro" id="IPR016162">
    <property type="entry name" value="Ald_DH_N"/>
</dbReference>
<dbReference type="PANTHER" id="PTHR11063:SF8">
    <property type="entry name" value="DELTA-1-PYRROLINE-5-CARBOXYLATE SYNTHASE"/>
    <property type="match status" value="1"/>
</dbReference>
<dbReference type="InterPro" id="IPR016161">
    <property type="entry name" value="Ald_DH/histidinol_DH"/>
</dbReference>
<dbReference type="EMBL" id="UOEQ01000471">
    <property type="protein sequence ID" value="VAW23516.1"/>
    <property type="molecule type" value="Genomic_DNA"/>
</dbReference>
<organism evidence="1">
    <name type="scientific">hydrothermal vent metagenome</name>
    <dbReference type="NCBI Taxonomy" id="652676"/>
    <lineage>
        <taxon>unclassified sequences</taxon>
        <taxon>metagenomes</taxon>
        <taxon>ecological metagenomes</taxon>
    </lineage>
</organism>